<keyword evidence="5 14" id="KW-0812">Transmembrane</keyword>
<evidence type="ECO:0000256" key="7">
    <source>
        <dbReference type="ARBA" id="ARBA00022989"/>
    </source>
</evidence>
<dbReference type="HOGENOM" id="CLU_001570_14_10_1"/>
<keyword evidence="16" id="KW-1185">Reference proteome</keyword>
<evidence type="ECO:0000256" key="10">
    <source>
        <dbReference type="ARBA" id="ARBA00023033"/>
    </source>
</evidence>
<keyword evidence="7 14" id="KW-1133">Transmembrane helix</keyword>
<comment type="subcellular location">
    <subcellularLocation>
        <location evidence="2">Membrane</location>
    </subcellularLocation>
</comment>
<feature type="transmembrane region" description="Helical" evidence="14">
    <location>
        <begin position="104"/>
        <end position="125"/>
    </location>
</feature>
<keyword evidence="6 12" id="KW-0479">Metal-binding</keyword>
<protein>
    <recommendedName>
        <fullName evidence="17">Cytochrome P450</fullName>
    </recommendedName>
</protein>
<dbReference type="InterPro" id="IPR001128">
    <property type="entry name" value="Cyt_P450"/>
</dbReference>
<dbReference type="PRINTS" id="PR00463">
    <property type="entry name" value="EP450I"/>
</dbReference>
<dbReference type="InterPro" id="IPR017972">
    <property type="entry name" value="Cyt_P450_CS"/>
</dbReference>
<comment type="caution">
    <text evidence="15">The sequence shown here is derived from an EMBL/GenBank/DDBJ whole genome shotgun (WGS) entry which is preliminary data.</text>
</comment>
<evidence type="ECO:0000256" key="14">
    <source>
        <dbReference type="SAM" id="Phobius"/>
    </source>
</evidence>
<evidence type="ECO:0008006" key="17">
    <source>
        <dbReference type="Google" id="ProtNLM"/>
    </source>
</evidence>
<dbReference type="AlphaFoldDB" id="S8BT34"/>
<dbReference type="EMBL" id="AQGS01000107">
    <property type="protein sequence ID" value="EPS42663.1"/>
    <property type="molecule type" value="Genomic_DNA"/>
</dbReference>
<dbReference type="InterPro" id="IPR002401">
    <property type="entry name" value="Cyt_P450_E_grp-I"/>
</dbReference>
<dbReference type="PANTHER" id="PTHR24305">
    <property type="entry name" value="CYTOCHROME P450"/>
    <property type="match status" value="1"/>
</dbReference>
<keyword evidence="10 13" id="KW-0503">Monooxygenase</keyword>
<evidence type="ECO:0000256" key="13">
    <source>
        <dbReference type="RuleBase" id="RU000461"/>
    </source>
</evidence>
<keyword evidence="4 12" id="KW-0349">Heme</keyword>
<evidence type="ECO:0000256" key="11">
    <source>
        <dbReference type="ARBA" id="ARBA00023136"/>
    </source>
</evidence>
<dbReference type="PROSITE" id="PS00086">
    <property type="entry name" value="CYTOCHROME_P450"/>
    <property type="match status" value="1"/>
</dbReference>
<dbReference type="GO" id="GO:0004497">
    <property type="term" value="F:monooxygenase activity"/>
    <property type="evidence" value="ECO:0007669"/>
    <property type="project" value="UniProtKB-KW"/>
</dbReference>
<evidence type="ECO:0000256" key="2">
    <source>
        <dbReference type="ARBA" id="ARBA00004370"/>
    </source>
</evidence>
<evidence type="ECO:0000256" key="9">
    <source>
        <dbReference type="ARBA" id="ARBA00023004"/>
    </source>
</evidence>
<dbReference type="PRINTS" id="PR00385">
    <property type="entry name" value="P450"/>
</dbReference>
<dbReference type="Pfam" id="PF00067">
    <property type="entry name" value="p450"/>
    <property type="match status" value="1"/>
</dbReference>
<name>S8BT34_DACHA</name>
<feature type="transmembrane region" description="Helical" evidence="14">
    <location>
        <begin position="49"/>
        <end position="67"/>
    </location>
</feature>
<keyword evidence="11 14" id="KW-0472">Membrane</keyword>
<evidence type="ECO:0000256" key="1">
    <source>
        <dbReference type="ARBA" id="ARBA00001971"/>
    </source>
</evidence>
<keyword evidence="8 13" id="KW-0560">Oxidoreductase</keyword>
<feature type="binding site" description="axial binding residue" evidence="12">
    <location>
        <position position="521"/>
    </location>
    <ligand>
        <name>heme</name>
        <dbReference type="ChEBI" id="CHEBI:30413"/>
    </ligand>
    <ligandPart>
        <name>Fe</name>
        <dbReference type="ChEBI" id="CHEBI:18248"/>
    </ligandPart>
</feature>
<evidence type="ECO:0000256" key="8">
    <source>
        <dbReference type="ARBA" id="ARBA00023002"/>
    </source>
</evidence>
<dbReference type="InterPro" id="IPR050121">
    <property type="entry name" value="Cytochrome_P450_monoxygenase"/>
</dbReference>
<dbReference type="GO" id="GO:0016705">
    <property type="term" value="F:oxidoreductase activity, acting on paired donors, with incorporation or reduction of molecular oxygen"/>
    <property type="evidence" value="ECO:0007669"/>
    <property type="project" value="InterPro"/>
</dbReference>
<keyword evidence="9 12" id="KW-0408">Iron</keyword>
<dbReference type="PANTHER" id="PTHR24305:SF112">
    <property type="entry name" value="L-ORNITHINE-N5-MONOOXYGENASE (EUROFUNG)"/>
    <property type="match status" value="1"/>
</dbReference>
<accession>S8BT34</accession>
<feature type="transmembrane region" description="Helical" evidence="14">
    <location>
        <begin position="74"/>
        <end position="92"/>
    </location>
</feature>
<sequence length="579" mass="64994">MPSTDFWEYFEFNHVIMAKVANGIQSFVNLFGDYQARNPDSAARATSPHTAAIVIGIISCLALAPVPEPSTIEVLFGYGILNFVYLGTLLMVQADYSTILEYWLLPNLTYLVTCTIITVVGRLLLSSLSTFPGPKRAALSNYWMATKLGNGTFSKTVKGLHKKYNAAVIRTGPNELSVNDAEAIVKIYGENYQRGPFYEGGKMRGATSIRETRSHYHHTIWRRIWDAAFIPTELKYYAGETDIAIFGLLKLLKKQNGEEVNCTKVIDEFALDLTAQLTFGEDAGIQDGTGDEDYVGAIKRYLQWLGFYGTMRNLVQILGYFRERKPVNDFCRKGERLLIDRQKRGASSRDITSHLLEKDEETGRKFTVPRQLAANTHLSILMGAATGTTITQTLRTLAKQKDVQKKLQSEIDAHVRSGGDLSVDSIKSLPYLNGVINEALRLHNPLPTGVHVTIPATGLDMGIYKLPAHAQVYIPVLTIMTNEKYFPQAEAFIPERWTDEKAELVADKRAFIPWGYGTHACAGKQLALNEMRATIARVVREFEIELGQTNDDKKWESKWKDYSMVTLGECMLKFKSRKV</sequence>
<evidence type="ECO:0000256" key="12">
    <source>
        <dbReference type="PIRSR" id="PIRSR602401-1"/>
    </source>
</evidence>
<dbReference type="GO" id="GO:0005506">
    <property type="term" value="F:iron ion binding"/>
    <property type="evidence" value="ECO:0007669"/>
    <property type="project" value="InterPro"/>
</dbReference>
<dbReference type="Gene3D" id="1.10.630.10">
    <property type="entry name" value="Cytochrome P450"/>
    <property type="match status" value="1"/>
</dbReference>
<organism evidence="15 16">
    <name type="scientific">Dactylellina haptotyla (strain CBS 200.50)</name>
    <name type="common">Nematode-trapping fungus</name>
    <name type="synonym">Monacrosporium haptotylum</name>
    <dbReference type="NCBI Taxonomy" id="1284197"/>
    <lineage>
        <taxon>Eukaryota</taxon>
        <taxon>Fungi</taxon>
        <taxon>Dikarya</taxon>
        <taxon>Ascomycota</taxon>
        <taxon>Pezizomycotina</taxon>
        <taxon>Orbiliomycetes</taxon>
        <taxon>Orbiliales</taxon>
        <taxon>Orbiliaceae</taxon>
        <taxon>Dactylellina</taxon>
    </lineage>
</organism>
<dbReference type="GO" id="GO:0016020">
    <property type="term" value="C:membrane"/>
    <property type="evidence" value="ECO:0007669"/>
    <property type="project" value="UniProtKB-SubCell"/>
</dbReference>
<dbReference type="SUPFAM" id="SSF48264">
    <property type="entry name" value="Cytochrome P450"/>
    <property type="match status" value="1"/>
</dbReference>
<dbReference type="InterPro" id="IPR036396">
    <property type="entry name" value="Cyt_P450_sf"/>
</dbReference>
<reference evidence="16" key="2">
    <citation type="submission" date="2013-04" db="EMBL/GenBank/DDBJ databases">
        <title>Genomic mechanisms accounting for the adaptation to parasitism in nematode-trapping fungi.</title>
        <authorList>
            <person name="Ahren D.G."/>
        </authorList>
    </citation>
    <scope>NUCLEOTIDE SEQUENCE [LARGE SCALE GENOMIC DNA]</scope>
    <source>
        <strain evidence="16">CBS 200.50</strain>
    </source>
</reference>
<evidence type="ECO:0000313" key="16">
    <source>
        <dbReference type="Proteomes" id="UP000015100"/>
    </source>
</evidence>
<proteinExistence type="inferred from homology"/>
<evidence type="ECO:0000256" key="5">
    <source>
        <dbReference type="ARBA" id="ARBA00022692"/>
    </source>
</evidence>
<evidence type="ECO:0000256" key="4">
    <source>
        <dbReference type="ARBA" id="ARBA00022617"/>
    </source>
</evidence>
<evidence type="ECO:0000256" key="6">
    <source>
        <dbReference type="ARBA" id="ARBA00022723"/>
    </source>
</evidence>
<evidence type="ECO:0000256" key="3">
    <source>
        <dbReference type="ARBA" id="ARBA00010617"/>
    </source>
</evidence>
<gene>
    <name evidence="15" type="ORF">H072_3380</name>
</gene>
<evidence type="ECO:0000313" key="15">
    <source>
        <dbReference type="EMBL" id="EPS42663.1"/>
    </source>
</evidence>
<dbReference type="OrthoDB" id="6692864at2759"/>
<reference evidence="15 16" key="1">
    <citation type="journal article" date="2013" name="PLoS Genet.">
        <title>Genomic mechanisms accounting for the adaptation to parasitism in nematode-trapping fungi.</title>
        <authorList>
            <person name="Meerupati T."/>
            <person name="Andersson K.M."/>
            <person name="Friman E."/>
            <person name="Kumar D."/>
            <person name="Tunlid A."/>
            <person name="Ahren D."/>
        </authorList>
    </citation>
    <scope>NUCLEOTIDE SEQUENCE [LARGE SCALE GENOMIC DNA]</scope>
    <source>
        <strain evidence="15 16">CBS 200.50</strain>
    </source>
</reference>
<dbReference type="STRING" id="1284197.S8BT34"/>
<dbReference type="Proteomes" id="UP000015100">
    <property type="component" value="Unassembled WGS sequence"/>
</dbReference>
<dbReference type="eggNOG" id="KOG0159">
    <property type="taxonomic scope" value="Eukaryota"/>
</dbReference>
<comment type="similarity">
    <text evidence="3 13">Belongs to the cytochrome P450 family.</text>
</comment>
<comment type="cofactor">
    <cofactor evidence="1 12">
        <name>heme</name>
        <dbReference type="ChEBI" id="CHEBI:30413"/>
    </cofactor>
</comment>
<dbReference type="GO" id="GO:0020037">
    <property type="term" value="F:heme binding"/>
    <property type="evidence" value="ECO:0007669"/>
    <property type="project" value="InterPro"/>
</dbReference>
<dbReference type="OMA" id="HTIWRRI"/>